<dbReference type="Pfam" id="PF01535">
    <property type="entry name" value="PPR"/>
    <property type="match status" value="3"/>
</dbReference>
<dbReference type="FunFam" id="1.25.40.10:FF:000184">
    <property type="entry name" value="Pentatricopeptide repeat-containing protein, chloroplastic"/>
    <property type="match status" value="1"/>
</dbReference>
<feature type="repeat" description="PPR" evidence="2">
    <location>
        <begin position="188"/>
        <end position="218"/>
    </location>
</feature>
<gene>
    <name evidence="3" type="ORF">Nepgr_000404</name>
</gene>
<dbReference type="GO" id="GO:0009451">
    <property type="term" value="P:RNA modification"/>
    <property type="evidence" value="ECO:0007669"/>
    <property type="project" value="InterPro"/>
</dbReference>
<proteinExistence type="predicted"/>
<evidence type="ECO:0000256" key="2">
    <source>
        <dbReference type="PROSITE-ProRule" id="PRU00708"/>
    </source>
</evidence>
<keyword evidence="1" id="KW-0677">Repeat</keyword>
<feature type="repeat" description="PPR" evidence="2">
    <location>
        <begin position="322"/>
        <end position="356"/>
    </location>
</feature>
<feature type="repeat" description="PPR" evidence="2">
    <location>
        <begin position="86"/>
        <end position="121"/>
    </location>
</feature>
<dbReference type="InterPro" id="IPR011990">
    <property type="entry name" value="TPR-like_helical_dom_sf"/>
</dbReference>
<dbReference type="GO" id="GO:0003723">
    <property type="term" value="F:RNA binding"/>
    <property type="evidence" value="ECO:0007669"/>
    <property type="project" value="InterPro"/>
</dbReference>
<keyword evidence="4" id="KW-1185">Reference proteome</keyword>
<dbReference type="InterPro" id="IPR046960">
    <property type="entry name" value="PPR_At4g14850-like_plant"/>
</dbReference>
<dbReference type="PANTHER" id="PTHR47926:SF436">
    <property type="entry name" value="PENTATRICOPEPTIDE REPEAT-CONTAINING PROTEIN ELI1, CHLOROPLASTIC-LIKE ISOFORM X2"/>
    <property type="match status" value="1"/>
</dbReference>
<feature type="repeat" description="PPR" evidence="2">
    <location>
        <begin position="290"/>
        <end position="320"/>
    </location>
</feature>
<dbReference type="NCBIfam" id="TIGR00756">
    <property type="entry name" value="PPR"/>
    <property type="match status" value="5"/>
</dbReference>
<dbReference type="Proteomes" id="UP001279734">
    <property type="component" value="Unassembled WGS sequence"/>
</dbReference>
<dbReference type="Pfam" id="PF20431">
    <property type="entry name" value="E_motif"/>
    <property type="match status" value="1"/>
</dbReference>
<evidence type="ECO:0000313" key="3">
    <source>
        <dbReference type="EMBL" id="GMG98564.1"/>
    </source>
</evidence>
<evidence type="ECO:0000256" key="1">
    <source>
        <dbReference type="ARBA" id="ARBA00022737"/>
    </source>
</evidence>
<dbReference type="PROSITE" id="PS51375">
    <property type="entry name" value="PPR"/>
    <property type="match status" value="5"/>
</dbReference>
<dbReference type="PANTHER" id="PTHR47926">
    <property type="entry name" value="PENTATRICOPEPTIDE REPEAT-CONTAINING PROTEIN"/>
    <property type="match status" value="1"/>
</dbReference>
<comment type="caution">
    <text evidence="3">The sequence shown here is derived from an EMBL/GenBank/DDBJ whole genome shotgun (WGS) entry which is preliminary data.</text>
</comment>
<accession>A0AAD3RWP5</accession>
<feature type="repeat" description="PPR" evidence="2">
    <location>
        <begin position="220"/>
        <end position="254"/>
    </location>
</feature>
<name>A0AAD3RWP5_NEPGR</name>
<dbReference type="AlphaFoldDB" id="A0AAD3RWP5"/>
<dbReference type="Gene3D" id="1.25.40.10">
    <property type="entry name" value="Tetratricopeptide repeat domain"/>
    <property type="match status" value="3"/>
</dbReference>
<dbReference type="Pfam" id="PF13041">
    <property type="entry name" value="PPR_2"/>
    <property type="match status" value="3"/>
</dbReference>
<dbReference type="FunFam" id="1.25.40.10:FF:000470">
    <property type="entry name" value="Pentatricopeptide repeat-containing protein At5g66520"/>
    <property type="match status" value="1"/>
</dbReference>
<dbReference type="EMBL" id="BSYO01000001">
    <property type="protein sequence ID" value="GMG98564.1"/>
    <property type="molecule type" value="Genomic_DNA"/>
</dbReference>
<evidence type="ECO:0000313" key="4">
    <source>
        <dbReference type="Proteomes" id="UP001279734"/>
    </source>
</evidence>
<dbReference type="InterPro" id="IPR002885">
    <property type="entry name" value="PPR_rpt"/>
</dbReference>
<organism evidence="3 4">
    <name type="scientific">Nepenthes gracilis</name>
    <name type="common">Slender pitcher plant</name>
    <dbReference type="NCBI Taxonomy" id="150966"/>
    <lineage>
        <taxon>Eukaryota</taxon>
        <taxon>Viridiplantae</taxon>
        <taxon>Streptophyta</taxon>
        <taxon>Embryophyta</taxon>
        <taxon>Tracheophyta</taxon>
        <taxon>Spermatophyta</taxon>
        <taxon>Magnoliopsida</taxon>
        <taxon>eudicotyledons</taxon>
        <taxon>Gunneridae</taxon>
        <taxon>Pentapetalae</taxon>
        <taxon>Caryophyllales</taxon>
        <taxon>Nepenthaceae</taxon>
        <taxon>Nepenthes</taxon>
    </lineage>
</organism>
<protein>
    <recommendedName>
        <fullName evidence="5">Pentatricopeptide repeat-containing protein</fullName>
    </recommendedName>
</protein>
<reference evidence="3" key="1">
    <citation type="submission" date="2023-05" db="EMBL/GenBank/DDBJ databases">
        <title>Nepenthes gracilis genome sequencing.</title>
        <authorList>
            <person name="Fukushima K."/>
        </authorList>
    </citation>
    <scope>NUCLEOTIDE SEQUENCE</scope>
    <source>
        <strain evidence="3">SING2019-196</strain>
    </source>
</reference>
<sequence length="526" mass="59161">MVSCISSLTQPQINISKFISDHHHLTLLENNCSSMKDLKKIHAQLIKTGLSNDTIAISRALAFCAVSPSGDINYAYLLFTRIQNPNLFSWNTIIRGFSRSSAPEKAISLFVDMLVNSPIQPSKLTYPSLFKAYAQLGRAQNGAQLHARVIKLGLEFDQFIRNAILYMYANSGFLSEANKLFDQDESFNLIAWNSMILGLAKSGKIEECRRLFDGMGSRRTTISWNTMISGYVRKGKLMDAFQLFEEMQEERIKPTEFTLVILLNASAQLGSLDQGQWVHSYICKNNFELNSIVVTAIVDMYCKCGAIEKARRVFHQMSSKRALSCWNSMILGLAKNGCEDEAIQLFSQLVSSNREPDDVTFLGVLTACIHTGYVGKARDYFLLMKQMYEIEPSIKHYSCMVEILGQAGLLDEVEQLIRSMPIEPDVIIWGSLLSACRKHANLEMAKWAAEHVNELDFNESSGYILMSNVYAASGQFESAIKQRISMKQHQISKECGCSLIEVNGEIQEFTSGGRLNPQVQELMMLQ</sequence>
<dbReference type="InterPro" id="IPR046848">
    <property type="entry name" value="E_motif"/>
</dbReference>
<evidence type="ECO:0008006" key="5">
    <source>
        <dbReference type="Google" id="ProtNLM"/>
    </source>
</evidence>